<dbReference type="EC" id="7.-.-.-" evidence="8"/>
<evidence type="ECO:0000313" key="10">
    <source>
        <dbReference type="EMBL" id="MBO8457484.1"/>
    </source>
</evidence>
<dbReference type="PANTHER" id="PTHR43034">
    <property type="entry name" value="ION-TRANSLOCATING OXIDOREDUCTASE COMPLEX SUBUNIT C"/>
    <property type="match status" value="1"/>
</dbReference>
<keyword evidence="1 8" id="KW-0813">Transport</keyword>
<keyword evidence="3 8" id="KW-0479">Metal-binding</keyword>
<feature type="domain" description="4Fe-4S ferredoxin-type" evidence="9">
    <location>
        <begin position="366"/>
        <end position="387"/>
    </location>
</feature>
<evidence type="ECO:0000256" key="6">
    <source>
        <dbReference type="ARBA" id="ARBA00023004"/>
    </source>
</evidence>
<dbReference type="NCBIfam" id="NF003454">
    <property type="entry name" value="PRK05035.1"/>
    <property type="match status" value="1"/>
</dbReference>
<feature type="binding site" evidence="8">
    <location>
        <position position="425"/>
    </location>
    <ligand>
        <name>[4Fe-4S] cluster</name>
        <dbReference type="ChEBI" id="CHEBI:49883"/>
        <label>1</label>
    </ligand>
</feature>
<dbReference type="Pfam" id="PF13237">
    <property type="entry name" value="Fer4_10"/>
    <property type="match status" value="1"/>
</dbReference>
<keyword evidence="4 8" id="KW-0677">Repeat</keyword>
<evidence type="ECO:0000259" key="9">
    <source>
        <dbReference type="PROSITE" id="PS51379"/>
    </source>
</evidence>
<comment type="cofactor">
    <cofactor evidence="8">
        <name>[4Fe-4S] cluster</name>
        <dbReference type="ChEBI" id="CHEBI:49883"/>
    </cofactor>
    <text evidence="8">Binds 2 [4Fe-4S] clusters per subunit.</text>
</comment>
<comment type="subunit">
    <text evidence="8">The complex is composed of six subunits: RnfA, RnfB, RnfC, RnfD, RnfE and RnfG.</text>
</comment>
<evidence type="ECO:0000256" key="4">
    <source>
        <dbReference type="ARBA" id="ARBA00022737"/>
    </source>
</evidence>
<feature type="binding site" evidence="8">
    <location>
        <position position="379"/>
    </location>
    <ligand>
        <name>[4Fe-4S] cluster</name>
        <dbReference type="ChEBI" id="CHEBI:49883"/>
        <label>1</label>
    </ligand>
</feature>
<keyword evidence="5 8" id="KW-0249">Electron transport</keyword>
<dbReference type="Proteomes" id="UP000823638">
    <property type="component" value="Unassembled WGS sequence"/>
</dbReference>
<gene>
    <name evidence="10" type="primary">rsxC</name>
    <name evidence="8" type="synonym">rnfC</name>
    <name evidence="10" type="ORF">IAA81_04560</name>
</gene>
<dbReference type="InterPro" id="IPR011538">
    <property type="entry name" value="Nuo51_FMN-bd"/>
</dbReference>
<dbReference type="GO" id="GO:0009055">
    <property type="term" value="F:electron transfer activity"/>
    <property type="evidence" value="ECO:0007669"/>
    <property type="project" value="InterPro"/>
</dbReference>
<feature type="binding site" evidence="8">
    <location>
        <position position="386"/>
    </location>
    <ligand>
        <name>[4Fe-4S] cluster</name>
        <dbReference type="ChEBI" id="CHEBI:49883"/>
        <label>2</label>
    </ligand>
</feature>
<dbReference type="Pfam" id="PF13375">
    <property type="entry name" value="RnfC_N"/>
    <property type="match status" value="1"/>
</dbReference>
<dbReference type="GO" id="GO:0046872">
    <property type="term" value="F:metal ion binding"/>
    <property type="evidence" value="ECO:0007669"/>
    <property type="project" value="UniProtKB-KW"/>
</dbReference>
<feature type="binding site" evidence="8">
    <location>
        <position position="421"/>
    </location>
    <ligand>
        <name>[4Fe-4S] cluster</name>
        <dbReference type="ChEBI" id="CHEBI:49883"/>
        <label>2</label>
    </ligand>
</feature>
<sequence>MVKQSFKGGIHPPEKKELCRDRITERVYPSSNTVYIPVTQGGSPNSPVVAPGDIVKKGQIIAKSDSFMSVPVHASISGTVKKITNVLTTGNIDRQVIVIEGNPDEKEKFLSKSEEAFLPVIDPFKCPKEAALERIKQAGIAGMGGASFPTHVKLNPPKDKTIDTVIANAAECEPYLTIDERTLLENANQVVDGIAIEMEILNAQKGIIALEDNKEDLLPYLEKAIAKSSAGKYISVVLCKTKYPQGGEKMLVKAVLKREIPTKGLPADAGCLIQNVGTLKAVSDAFRKGQPLITRSLTVSGEQCSNPKNIEVPVGTLVGDLIPEYITLLPGVYKIISGGPMMGFSMESAGFPVQKNTSGVLFLGKYDCTVSQESYCIGCGRCVKHCPCSLPPVLMMRSLDGGNLEKAQKLGLMDCMECGVCSYVCPASIKLVQRFKTGKDIIREKMRKMNNKEKK</sequence>
<comment type="caution">
    <text evidence="10">The sequence shown here is derived from an EMBL/GenBank/DDBJ whole genome shotgun (WGS) entry which is preliminary data.</text>
</comment>
<dbReference type="HAMAP" id="MF_00461">
    <property type="entry name" value="RsxC_RnfC"/>
    <property type="match status" value="1"/>
</dbReference>
<reference evidence="10" key="1">
    <citation type="submission" date="2020-10" db="EMBL/GenBank/DDBJ databases">
        <authorList>
            <person name="Gilroy R."/>
        </authorList>
    </citation>
    <scope>NUCLEOTIDE SEQUENCE</scope>
    <source>
        <strain evidence="10">10532</strain>
    </source>
</reference>
<dbReference type="InterPro" id="IPR026902">
    <property type="entry name" value="RnfC_N"/>
</dbReference>
<dbReference type="InterPro" id="IPR017896">
    <property type="entry name" value="4Fe4S_Fe-S-bd"/>
</dbReference>
<accession>A0A9D9HNV2</accession>
<dbReference type="GO" id="GO:0022900">
    <property type="term" value="P:electron transport chain"/>
    <property type="evidence" value="ECO:0007669"/>
    <property type="project" value="UniProtKB-UniRule"/>
</dbReference>
<evidence type="ECO:0000256" key="7">
    <source>
        <dbReference type="ARBA" id="ARBA00023014"/>
    </source>
</evidence>
<feature type="binding site" evidence="8">
    <location>
        <position position="376"/>
    </location>
    <ligand>
        <name>[4Fe-4S] cluster</name>
        <dbReference type="ChEBI" id="CHEBI:49883"/>
        <label>1</label>
    </ligand>
</feature>
<proteinExistence type="inferred from homology"/>
<keyword evidence="6 8" id="KW-0408">Iron</keyword>
<evidence type="ECO:0000256" key="3">
    <source>
        <dbReference type="ARBA" id="ARBA00022723"/>
    </source>
</evidence>
<keyword evidence="8" id="KW-0472">Membrane</keyword>
<protein>
    <recommendedName>
        <fullName evidence="8">Ion-translocating oxidoreductase complex subunit C</fullName>
        <ecNumber evidence="8">7.-.-.-</ecNumber>
    </recommendedName>
    <alternativeName>
        <fullName evidence="8">Rnf electron transport complex subunit C</fullName>
    </alternativeName>
</protein>
<keyword evidence="7 8" id="KW-0411">Iron-sulfur</keyword>
<keyword evidence="2 8" id="KW-0004">4Fe-4S</keyword>
<feature type="domain" description="4Fe-4S ferredoxin-type" evidence="9">
    <location>
        <begin position="406"/>
        <end position="434"/>
    </location>
</feature>
<evidence type="ECO:0000313" key="11">
    <source>
        <dbReference type="Proteomes" id="UP000823638"/>
    </source>
</evidence>
<dbReference type="InterPro" id="IPR037225">
    <property type="entry name" value="Nuo51_FMN-bd_sf"/>
</dbReference>
<dbReference type="Pfam" id="PF01512">
    <property type="entry name" value="Complex1_51K"/>
    <property type="match status" value="1"/>
</dbReference>
<dbReference type="SUPFAM" id="SSF142019">
    <property type="entry name" value="Nqo1 FMN-binding domain-like"/>
    <property type="match status" value="1"/>
</dbReference>
<dbReference type="PROSITE" id="PS51379">
    <property type="entry name" value="4FE4S_FER_2"/>
    <property type="match status" value="2"/>
</dbReference>
<dbReference type="InterPro" id="IPR010208">
    <property type="entry name" value="Ion_transpt_RnfC/RsxC"/>
</dbReference>
<keyword evidence="8" id="KW-1278">Translocase</keyword>
<comment type="function">
    <text evidence="8">Part of a membrane-bound complex that couples electron transfer with translocation of ions across the membrane.</text>
</comment>
<name>A0A9D9HNV2_9SPIR</name>
<feature type="binding site" evidence="8">
    <location>
        <position position="418"/>
    </location>
    <ligand>
        <name>[4Fe-4S] cluster</name>
        <dbReference type="ChEBI" id="CHEBI:49883"/>
        <label>2</label>
    </ligand>
</feature>
<dbReference type="NCBIfam" id="TIGR01945">
    <property type="entry name" value="rnfC"/>
    <property type="match status" value="1"/>
</dbReference>
<dbReference type="GO" id="GO:0005886">
    <property type="term" value="C:plasma membrane"/>
    <property type="evidence" value="ECO:0007669"/>
    <property type="project" value="UniProtKB-SubCell"/>
</dbReference>
<dbReference type="AlphaFoldDB" id="A0A9D9HNV2"/>
<feature type="binding site" evidence="8">
    <location>
        <position position="382"/>
    </location>
    <ligand>
        <name>[4Fe-4S] cluster</name>
        <dbReference type="ChEBI" id="CHEBI:49883"/>
        <label>1</label>
    </ligand>
</feature>
<keyword evidence="8" id="KW-1003">Cell membrane</keyword>
<dbReference type="EMBL" id="JADIMM010000065">
    <property type="protein sequence ID" value="MBO8457484.1"/>
    <property type="molecule type" value="Genomic_DNA"/>
</dbReference>
<reference evidence="10" key="2">
    <citation type="journal article" date="2021" name="PeerJ">
        <title>Extensive microbial diversity within the chicken gut microbiome revealed by metagenomics and culture.</title>
        <authorList>
            <person name="Gilroy R."/>
            <person name="Ravi A."/>
            <person name="Getino M."/>
            <person name="Pursley I."/>
            <person name="Horton D.L."/>
            <person name="Alikhan N.F."/>
            <person name="Baker D."/>
            <person name="Gharbi K."/>
            <person name="Hall N."/>
            <person name="Watson M."/>
            <person name="Adriaenssens E.M."/>
            <person name="Foster-Nyarko E."/>
            <person name="Jarju S."/>
            <person name="Secka A."/>
            <person name="Antonio M."/>
            <person name="Oren A."/>
            <person name="Chaudhuri R.R."/>
            <person name="La Ragione R."/>
            <person name="Hildebrand F."/>
            <person name="Pallen M.J."/>
        </authorList>
    </citation>
    <scope>NUCLEOTIDE SEQUENCE</scope>
    <source>
        <strain evidence="10">10532</strain>
    </source>
</reference>
<evidence type="ECO:0000256" key="8">
    <source>
        <dbReference type="HAMAP-Rule" id="MF_00461"/>
    </source>
</evidence>
<comment type="subcellular location">
    <subcellularLocation>
        <location evidence="8">Cell membrane</location>
        <topology evidence="8">Peripheral membrane protein</topology>
    </subcellularLocation>
</comment>
<evidence type="ECO:0000256" key="2">
    <source>
        <dbReference type="ARBA" id="ARBA00022485"/>
    </source>
</evidence>
<dbReference type="SUPFAM" id="SSF46548">
    <property type="entry name" value="alpha-helical ferredoxin"/>
    <property type="match status" value="1"/>
</dbReference>
<dbReference type="Gene3D" id="3.30.70.20">
    <property type="match status" value="1"/>
</dbReference>
<dbReference type="Gene3D" id="3.40.50.11540">
    <property type="entry name" value="NADH-ubiquinone oxidoreductase 51kDa subunit"/>
    <property type="match status" value="1"/>
</dbReference>
<dbReference type="PANTHER" id="PTHR43034:SF2">
    <property type="entry name" value="ION-TRANSLOCATING OXIDOREDUCTASE COMPLEX SUBUNIT C"/>
    <property type="match status" value="1"/>
</dbReference>
<evidence type="ECO:0000256" key="1">
    <source>
        <dbReference type="ARBA" id="ARBA00022448"/>
    </source>
</evidence>
<organism evidence="10 11">
    <name type="scientific">Candidatus Gallitreponema excrementavium</name>
    <dbReference type="NCBI Taxonomy" id="2840840"/>
    <lineage>
        <taxon>Bacteria</taxon>
        <taxon>Pseudomonadati</taxon>
        <taxon>Spirochaetota</taxon>
        <taxon>Spirochaetia</taxon>
        <taxon>Spirochaetales</taxon>
        <taxon>Candidatus Gallitreponema</taxon>
    </lineage>
</organism>
<dbReference type="GO" id="GO:0051539">
    <property type="term" value="F:4 iron, 4 sulfur cluster binding"/>
    <property type="evidence" value="ECO:0007669"/>
    <property type="project" value="UniProtKB-KW"/>
</dbReference>
<comment type="similarity">
    <text evidence="8">Belongs to the 4Fe4S bacterial-type ferredoxin family. RnfC subfamily.</text>
</comment>
<dbReference type="InterPro" id="IPR017900">
    <property type="entry name" value="4Fe4S_Fe_S_CS"/>
</dbReference>
<evidence type="ECO:0000256" key="5">
    <source>
        <dbReference type="ARBA" id="ARBA00022982"/>
    </source>
</evidence>
<feature type="binding site" evidence="8">
    <location>
        <position position="415"/>
    </location>
    <ligand>
        <name>[4Fe-4S] cluster</name>
        <dbReference type="ChEBI" id="CHEBI:49883"/>
        <label>2</label>
    </ligand>
</feature>
<dbReference type="PROSITE" id="PS00198">
    <property type="entry name" value="4FE4S_FER_1"/>
    <property type="match status" value="2"/>
</dbReference>